<organism evidence="2 3">
    <name type="scientific">Amycolatopsis antarctica</name>
    <dbReference type="NCBI Taxonomy" id="1854586"/>
    <lineage>
        <taxon>Bacteria</taxon>
        <taxon>Bacillati</taxon>
        <taxon>Actinomycetota</taxon>
        <taxon>Actinomycetes</taxon>
        <taxon>Pseudonocardiales</taxon>
        <taxon>Pseudonocardiaceae</taxon>
        <taxon>Amycolatopsis</taxon>
    </lineage>
</organism>
<dbReference type="InterPro" id="IPR012349">
    <property type="entry name" value="Split_barrel_FMN-bd"/>
</dbReference>
<keyword evidence="3" id="KW-1185">Reference proteome</keyword>
<gene>
    <name evidence="2" type="ORF">CFN78_19730</name>
</gene>
<dbReference type="Proteomes" id="UP000242444">
    <property type="component" value="Unassembled WGS sequence"/>
</dbReference>
<comment type="caution">
    <text evidence="2">The sequence shown here is derived from an EMBL/GenBank/DDBJ whole genome shotgun (WGS) entry which is preliminary data.</text>
</comment>
<protein>
    <submittedName>
        <fullName evidence="2">Pyridoxamine 5-phosphate oxidase</fullName>
    </submittedName>
</protein>
<dbReference type="RefSeq" id="WP_094864345.1">
    <property type="nucleotide sequence ID" value="NZ_NKYE01000013.1"/>
</dbReference>
<dbReference type="InterPro" id="IPR011576">
    <property type="entry name" value="Pyridox_Oxase_N"/>
</dbReference>
<evidence type="ECO:0000259" key="1">
    <source>
        <dbReference type="Pfam" id="PF01243"/>
    </source>
</evidence>
<dbReference type="OrthoDB" id="9790331at2"/>
<dbReference type="AlphaFoldDB" id="A0A263D188"/>
<accession>A0A263D188</accession>
<dbReference type="SUPFAM" id="SSF50475">
    <property type="entry name" value="FMN-binding split barrel"/>
    <property type="match status" value="1"/>
</dbReference>
<dbReference type="PANTHER" id="PTHR42815">
    <property type="entry name" value="FAD-BINDING, PUTATIVE (AFU_ORTHOLOGUE AFUA_6G07600)-RELATED"/>
    <property type="match status" value="1"/>
</dbReference>
<proteinExistence type="predicted"/>
<evidence type="ECO:0000313" key="3">
    <source>
        <dbReference type="Proteomes" id="UP000242444"/>
    </source>
</evidence>
<evidence type="ECO:0000313" key="2">
    <source>
        <dbReference type="EMBL" id="OZM71397.1"/>
    </source>
</evidence>
<sequence length="213" mass="23779">MDATGLTDHRLPGSTGEHLLQCAYGTGERAERFYGDQVLDHLNHEMIAFVQRMELAFVATSDNRGEADCSLRAGPPGFLRVFDERCLAYPEYRGNGVMASLGNIAENPNAGLLLIDFTREVIGLHVNGRARIAADSELRAEFEDVPTDFEHGRAPECWVVINVVEAYIHCRKHIPHLRPVTGEERAWGTDDVRRKGGDHFGVRRDRREAAAGR</sequence>
<feature type="domain" description="Pyridoxamine 5'-phosphate oxidase N-terminal" evidence="1">
    <location>
        <begin position="43"/>
        <end position="170"/>
    </location>
</feature>
<dbReference type="Pfam" id="PF01243">
    <property type="entry name" value="PNPOx_N"/>
    <property type="match status" value="1"/>
</dbReference>
<dbReference type="EMBL" id="NKYE01000013">
    <property type="protein sequence ID" value="OZM71397.1"/>
    <property type="molecule type" value="Genomic_DNA"/>
</dbReference>
<dbReference type="InParanoid" id="A0A263D188"/>
<reference evidence="2 3" key="1">
    <citation type="submission" date="2017-07" db="EMBL/GenBank/DDBJ databases">
        <title>Amycolatopsis antarcticus sp. nov., isolated from the surface of an Antarcticus brown macroalga.</title>
        <authorList>
            <person name="Wang J."/>
            <person name="Leiva S."/>
            <person name="Huang J."/>
            <person name="Huang Y."/>
        </authorList>
    </citation>
    <scope>NUCLEOTIDE SEQUENCE [LARGE SCALE GENOMIC DNA]</scope>
    <source>
        <strain evidence="2 3">AU-G6</strain>
    </source>
</reference>
<name>A0A263D188_9PSEU</name>
<dbReference type="Gene3D" id="2.30.110.10">
    <property type="entry name" value="Electron Transport, Fmn-binding Protein, Chain A"/>
    <property type="match status" value="1"/>
</dbReference>
<dbReference type="PANTHER" id="PTHR42815:SF2">
    <property type="entry name" value="FAD-BINDING, PUTATIVE (AFU_ORTHOLOGUE AFUA_6G07600)-RELATED"/>
    <property type="match status" value="1"/>
</dbReference>